<accession>A0ABD3UG35</accession>
<keyword evidence="5" id="KW-1185">Reference proteome</keyword>
<feature type="chain" id="PRO_5044810861" evidence="3">
    <location>
        <begin position="24"/>
        <end position="239"/>
    </location>
</feature>
<evidence type="ECO:0000313" key="4">
    <source>
        <dbReference type="EMBL" id="KAL3848494.1"/>
    </source>
</evidence>
<keyword evidence="2" id="KW-0812">Transmembrane</keyword>
<evidence type="ECO:0000313" key="5">
    <source>
        <dbReference type="Proteomes" id="UP001634394"/>
    </source>
</evidence>
<dbReference type="Proteomes" id="UP001634394">
    <property type="component" value="Unassembled WGS sequence"/>
</dbReference>
<evidence type="ECO:0000256" key="2">
    <source>
        <dbReference type="SAM" id="Phobius"/>
    </source>
</evidence>
<reference evidence="4 5" key="1">
    <citation type="submission" date="2024-11" db="EMBL/GenBank/DDBJ databases">
        <title>Chromosome-level genome assembly of the freshwater bivalve Anodonta woodiana.</title>
        <authorList>
            <person name="Chen X."/>
        </authorList>
    </citation>
    <scope>NUCLEOTIDE SEQUENCE [LARGE SCALE GENOMIC DNA]</scope>
    <source>
        <strain evidence="4">MN2024</strain>
        <tissue evidence="4">Gills</tissue>
    </source>
</reference>
<dbReference type="EMBL" id="JBJQND010000016">
    <property type="protein sequence ID" value="KAL3848494.1"/>
    <property type="molecule type" value="Genomic_DNA"/>
</dbReference>
<feature type="transmembrane region" description="Helical" evidence="2">
    <location>
        <begin position="150"/>
        <end position="174"/>
    </location>
</feature>
<evidence type="ECO:0000256" key="1">
    <source>
        <dbReference type="SAM" id="MobiDB-lite"/>
    </source>
</evidence>
<sequence>MHLLQMNTVVFCQIFFMIVFIQAGTTVDAQTAICKFYNLDADCRYRIDGISLSYIVARINECNDPIDVTFHVTNGKPPVDWSHTFSKSKEIVQVPGFYENVQLEVKQQLIQDDLVVEADFHVEGLAKADFIQDKIKMRGNEDSCLVNNAVVIAIGVMSGLLTISLALLIVVLIIRRQRRIKQQSLPDLISNAEPMSSTDPSQLGASDGQVGADSINLTSGTVRFTDVQKIESSSDAITS</sequence>
<evidence type="ECO:0000256" key="3">
    <source>
        <dbReference type="SAM" id="SignalP"/>
    </source>
</evidence>
<keyword evidence="3" id="KW-0732">Signal</keyword>
<feature type="signal peptide" evidence="3">
    <location>
        <begin position="1"/>
        <end position="23"/>
    </location>
</feature>
<comment type="caution">
    <text evidence="4">The sequence shown here is derived from an EMBL/GenBank/DDBJ whole genome shotgun (WGS) entry which is preliminary data.</text>
</comment>
<keyword evidence="2" id="KW-0472">Membrane</keyword>
<keyword evidence="2" id="KW-1133">Transmembrane helix</keyword>
<organism evidence="4 5">
    <name type="scientific">Sinanodonta woodiana</name>
    <name type="common">Chinese pond mussel</name>
    <name type="synonym">Anodonta woodiana</name>
    <dbReference type="NCBI Taxonomy" id="1069815"/>
    <lineage>
        <taxon>Eukaryota</taxon>
        <taxon>Metazoa</taxon>
        <taxon>Spiralia</taxon>
        <taxon>Lophotrochozoa</taxon>
        <taxon>Mollusca</taxon>
        <taxon>Bivalvia</taxon>
        <taxon>Autobranchia</taxon>
        <taxon>Heteroconchia</taxon>
        <taxon>Palaeoheterodonta</taxon>
        <taxon>Unionida</taxon>
        <taxon>Unionoidea</taxon>
        <taxon>Unionidae</taxon>
        <taxon>Unioninae</taxon>
        <taxon>Sinanodonta</taxon>
    </lineage>
</organism>
<proteinExistence type="predicted"/>
<name>A0ABD3UG35_SINWO</name>
<protein>
    <submittedName>
        <fullName evidence="4">Uncharacterized protein</fullName>
    </submittedName>
</protein>
<feature type="region of interest" description="Disordered" evidence="1">
    <location>
        <begin position="190"/>
        <end position="210"/>
    </location>
</feature>
<dbReference type="CDD" id="cd12087">
    <property type="entry name" value="TM_EGFR-like"/>
    <property type="match status" value="1"/>
</dbReference>
<gene>
    <name evidence="4" type="ORF">ACJMK2_019347</name>
</gene>
<dbReference type="AlphaFoldDB" id="A0ABD3UG35"/>
<feature type="compositionally biased region" description="Polar residues" evidence="1">
    <location>
        <begin position="193"/>
        <end position="204"/>
    </location>
</feature>